<dbReference type="EMBL" id="CAJNOK010058074">
    <property type="protein sequence ID" value="CAF1628188.1"/>
    <property type="molecule type" value="Genomic_DNA"/>
</dbReference>
<dbReference type="Proteomes" id="UP000682733">
    <property type="component" value="Unassembled WGS sequence"/>
</dbReference>
<reference evidence="1" key="1">
    <citation type="submission" date="2021-02" db="EMBL/GenBank/DDBJ databases">
        <authorList>
            <person name="Nowell W R."/>
        </authorList>
    </citation>
    <scope>NUCLEOTIDE SEQUENCE</scope>
</reference>
<dbReference type="InterPro" id="IPR011990">
    <property type="entry name" value="TPR-like_helical_dom_sf"/>
</dbReference>
<comment type="caution">
    <text evidence="1">The sequence shown here is derived from an EMBL/GenBank/DDBJ whole genome shotgun (WGS) entry which is preliminary data.</text>
</comment>
<proteinExistence type="predicted"/>
<dbReference type="SUPFAM" id="SSF48452">
    <property type="entry name" value="TPR-like"/>
    <property type="match status" value="1"/>
</dbReference>
<dbReference type="Gene3D" id="1.25.40.10">
    <property type="entry name" value="Tetratricopeptide repeat domain"/>
    <property type="match status" value="1"/>
</dbReference>
<sequence>MSIWDYSEFDEILPGGVVRRTCRYDKTTSARVISGILTAGLSEINALNKNRIDTFAYYYANEHLGTTTDEAAATANRKAAESCNQGNFQEAQNLFNAAYYTCPSGHSDEQIFLNSKTATAFAVEGQNLLCVGKFSEAQAKLRAAYDHSTVSTIKNIFGNCHNATIPAIEGQNLLNAGKFPEAQVKFRAAYDQSMDTVAKSVFGNCNNAMVPAIEGQNLINAGKFSEAQVKFRAAYDQSTDTVAKNVFGNCNNAMIPVIEGQNLLTAGRFSEAQGKFRAAYDLST</sequence>
<dbReference type="Proteomes" id="UP000677228">
    <property type="component" value="Unassembled WGS sequence"/>
</dbReference>
<name>A0A8S2G483_9BILA</name>
<protein>
    <submittedName>
        <fullName evidence="1">Uncharacterized protein</fullName>
    </submittedName>
</protein>
<feature type="non-terminal residue" evidence="1">
    <location>
        <position position="284"/>
    </location>
</feature>
<evidence type="ECO:0000313" key="3">
    <source>
        <dbReference type="Proteomes" id="UP000677228"/>
    </source>
</evidence>
<evidence type="ECO:0000313" key="1">
    <source>
        <dbReference type="EMBL" id="CAF1628188.1"/>
    </source>
</evidence>
<dbReference type="AlphaFoldDB" id="A0A8S2G483"/>
<accession>A0A8S2G483</accession>
<organism evidence="1 3">
    <name type="scientific">Didymodactylos carnosus</name>
    <dbReference type="NCBI Taxonomy" id="1234261"/>
    <lineage>
        <taxon>Eukaryota</taxon>
        <taxon>Metazoa</taxon>
        <taxon>Spiralia</taxon>
        <taxon>Gnathifera</taxon>
        <taxon>Rotifera</taxon>
        <taxon>Eurotatoria</taxon>
        <taxon>Bdelloidea</taxon>
        <taxon>Philodinida</taxon>
        <taxon>Philodinidae</taxon>
        <taxon>Didymodactylos</taxon>
    </lineage>
</organism>
<dbReference type="EMBL" id="CAJOBA010083539">
    <property type="protein sequence ID" value="CAF4452704.1"/>
    <property type="molecule type" value="Genomic_DNA"/>
</dbReference>
<gene>
    <name evidence="1" type="ORF">OVA965_LOCUS43571</name>
    <name evidence="2" type="ORF">TMI583_LOCUS45896</name>
</gene>
<evidence type="ECO:0000313" key="2">
    <source>
        <dbReference type="EMBL" id="CAF4452704.1"/>
    </source>
</evidence>